<gene>
    <name evidence="2" type="ORF">V2J85_19740</name>
</gene>
<dbReference type="RefSeq" id="WP_330822338.1">
    <property type="nucleotide sequence ID" value="NZ_JAZBJP010000011.1"/>
</dbReference>
<comment type="caution">
    <text evidence="2">The sequence shown here is derived from an EMBL/GenBank/DDBJ whole genome shotgun (WGS) entry which is preliminary data.</text>
</comment>
<feature type="region of interest" description="Disordered" evidence="1">
    <location>
        <begin position="20"/>
        <end position="43"/>
    </location>
</feature>
<dbReference type="Proteomes" id="UP001307760">
    <property type="component" value="Unassembled WGS sequence"/>
</dbReference>
<keyword evidence="3" id="KW-1185">Reference proteome</keyword>
<reference evidence="2 3" key="1">
    <citation type="submission" date="2023-12" db="EMBL/GenBank/DDBJ databases">
        <title>30 novel species of actinomycetes from the DSMZ collection.</title>
        <authorList>
            <person name="Nouioui I."/>
        </authorList>
    </citation>
    <scope>NUCLEOTIDE SEQUENCE [LARGE SCALE GENOMIC DNA]</scope>
    <source>
        <strain evidence="2 3">DSM 41528</strain>
    </source>
</reference>
<sequence>MAIDKACCLVPTFEGPDETAALRSVRRRPRRDGEGRPGPGGGRFVVTEASWVTYAGGVGRQPAQQLLGSDVSPVVAPDRLAPGRFDD</sequence>
<evidence type="ECO:0000313" key="2">
    <source>
        <dbReference type="EMBL" id="MEE4421568.1"/>
    </source>
</evidence>
<evidence type="ECO:0000313" key="3">
    <source>
        <dbReference type="Proteomes" id="UP001307760"/>
    </source>
</evidence>
<evidence type="ECO:0000256" key="1">
    <source>
        <dbReference type="SAM" id="MobiDB-lite"/>
    </source>
</evidence>
<dbReference type="EMBL" id="JAZBJP010000011">
    <property type="protein sequence ID" value="MEE4421568.1"/>
    <property type="molecule type" value="Genomic_DNA"/>
</dbReference>
<evidence type="ECO:0008006" key="4">
    <source>
        <dbReference type="Google" id="ProtNLM"/>
    </source>
</evidence>
<accession>A0ABU7NRS9</accession>
<organism evidence="2 3">
    <name type="scientific">Streptomyces bugieae</name>
    <dbReference type="NCBI Taxonomy" id="3098223"/>
    <lineage>
        <taxon>Bacteria</taxon>
        <taxon>Bacillati</taxon>
        <taxon>Actinomycetota</taxon>
        <taxon>Actinomycetes</taxon>
        <taxon>Kitasatosporales</taxon>
        <taxon>Streptomycetaceae</taxon>
        <taxon>Streptomyces</taxon>
    </lineage>
</organism>
<name>A0ABU7NRS9_9ACTN</name>
<proteinExistence type="predicted"/>
<protein>
    <recommendedName>
        <fullName evidence="4">DUF397 domain-containing protein</fullName>
    </recommendedName>
</protein>